<proteinExistence type="predicted"/>
<gene>
    <name evidence="2" type="ORF">E7V67_026470</name>
</gene>
<dbReference type="Proteomes" id="UP000321323">
    <property type="component" value="Chromosome"/>
</dbReference>
<feature type="signal peptide" evidence="1">
    <location>
        <begin position="1"/>
        <end position="21"/>
    </location>
</feature>
<keyword evidence="1" id="KW-0732">Signal</keyword>
<name>A0ABZ1UKC3_9BURK</name>
<evidence type="ECO:0000313" key="2">
    <source>
        <dbReference type="EMBL" id="WUR13190.1"/>
    </source>
</evidence>
<evidence type="ECO:0000313" key="3">
    <source>
        <dbReference type="Proteomes" id="UP000321323"/>
    </source>
</evidence>
<keyword evidence="3" id="KW-1185">Reference proteome</keyword>
<reference evidence="2 3" key="1">
    <citation type="journal article" date="2019" name="Int. J. Syst. Evol. Microbiol.">
        <title>The Draft Whole-Genome Sequence of the Antibiotic Producer Empedobacter haloabium ATCC 31962 Provides Indications for Its Taxonomic Reclassification.</title>
        <authorList>
            <person name="Miess H."/>
            <person name="Arlt P."/>
            <person name="Apel A.K."/>
            <person name="Weber T."/>
            <person name="Nieselt K."/>
            <person name="Hanssen F."/>
            <person name="Czemmel S."/>
            <person name="Nahnsen S."/>
            <person name="Gross H."/>
        </authorList>
    </citation>
    <scope>NUCLEOTIDE SEQUENCE [LARGE SCALE GENOMIC DNA]</scope>
    <source>
        <strain evidence="2 3">ATCC 31962</strain>
    </source>
</reference>
<organism evidence="2 3">
    <name type="scientific">[Empedobacter] haloabium</name>
    <dbReference type="NCBI Taxonomy" id="592317"/>
    <lineage>
        <taxon>Bacteria</taxon>
        <taxon>Pseudomonadati</taxon>
        <taxon>Pseudomonadota</taxon>
        <taxon>Betaproteobacteria</taxon>
        <taxon>Burkholderiales</taxon>
        <taxon>Oxalobacteraceae</taxon>
        <taxon>Telluria group</taxon>
        <taxon>Telluria group incertae sedis</taxon>
    </lineage>
</organism>
<protein>
    <recommendedName>
        <fullName evidence="4">DUF3108 domain-containing protein</fullName>
    </recommendedName>
</protein>
<accession>A0ABZ1UKC3</accession>
<dbReference type="EMBL" id="CP136508">
    <property type="protein sequence ID" value="WUR13190.1"/>
    <property type="molecule type" value="Genomic_DNA"/>
</dbReference>
<evidence type="ECO:0008006" key="4">
    <source>
        <dbReference type="Google" id="ProtNLM"/>
    </source>
</evidence>
<sequence>MKAARRAILVSLLCAAVPAGAQPQATQDSGWVSYRDAYRAMVPFAKYGKAKNFLQNHYQVTPKDASQSLDGLRLTLTGRTTQLNLPLDVTGRATFPLLKAAYDENALLVLNRKVSQFTFQPRLSIVARVDGIYEGQDLRTACDQALQYLRYTDAGYNSRHCAGVRFAFMKKSDAAVRVRDPEREVTLPPEEGPAFDGDANAGFRVMVYRFADWPERVQVISQNAPVAIAPVIE</sequence>
<feature type="chain" id="PRO_5045112972" description="DUF3108 domain-containing protein" evidence="1">
    <location>
        <begin position="22"/>
        <end position="233"/>
    </location>
</feature>
<evidence type="ECO:0000256" key="1">
    <source>
        <dbReference type="SAM" id="SignalP"/>
    </source>
</evidence>